<organism evidence="3 4">
    <name type="scientific">Plasmodium falciparum Vietnam Oak-Knoll</name>
    <name type="common">FVO</name>
    <dbReference type="NCBI Taxonomy" id="1036723"/>
    <lineage>
        <taxon>Eukaryota</taxon>
        <taxon>Sar</taxon>
        <taxon>Alveolata</taxon>
        <taxon>Apicomplexa</taxon>
        <taxon>Aconoidasida</taxon>
        <taxon>Haemosporida</taxon>
        <taxon>Plasmodiidae</taxon>
        <taxon>Plasmodium</taxon>
        <taxon>Plasmodium (Laverania)</taxon>
    </lineage>
</organism>
<reference evidence="3 4" key="1">
    <citation type="submission" date="2013-02" db="EMBL/GenBank/DDBJ databases">
        <title>The Genome Annotation of Plasmodium falciparum Vietnam Oak-Knoll (FVO).</title>
        <authorList>
            <consortium name="The Broad Institute Genome Sequencing Platform"/>
            <consortium name="The Broad Institute Genome Sequencing Center for Infectious Disease"/>
            <person name="Neafsey D."/>
            <person name="Hoffman S."/>
            <person name="Volkman S."/>
            <person name="Rosenthal P."/>
            <person name="Walker B."/>
            <person name="Young S.K."/>
            <person name="Zeng Q."/>
            <person name="Gargeya S."/>
            <person name="Fitzgerald M."/>
            <person name="Haas B."/>
            <person name="Abouelleil A."/>
            <person name="Allen A.W."/>
            <person name="Alvarado L."/>
            <person name="Arachchi H.M."/>
            <person name="Berlin A.M."/>
            <person name="Chapman S.B."/>
            <person name="Gainer-Dewar J."/>
            <person name="Goldberg J."/>
            <person name="Griggs A."/>
            <person name="Gujja S."/>
            <person name="Hansen M."/>
            <person name="Howarth C."/>
            <person name="Imamovic A."/>
            <person name="Ireland A."/>
            <person name="Larimer J."/>
            <person name="McCowan C."/>
            <person name="Murphy C."/>
            <person name="Pearson M."/>
            <person name="Poon T.W."/>
            <person name="Priest M."/>
            <person name="Roberts A."/>
            <person name="Saif S."/>
            <person name="Shea T."/>
            <person name="Sisk P."/>
            <person name="Sykes S."/>
            <person name="Wortman J."/>
            <person name="Nusbaum C."/>
            <person name="Birren B."/>
        </authorList>
    </citation>
    <scope>NUCLEOTIDE SEQUENCE [LARGE SCALE GENOMIC DNA]</scope>
    <source>
        <strain evidence="4">Vietnam Oak-Knoll (FVO)</strain>
    </source>
</reference>
<reference evidence="3 4" key="2">
    <citation type="submission" date="2013-02" db="EMBL/GenBank/DDBJ databases">
        <title>The Genome Sequence of Plasmodium falciparum Vietnam Oak-Knoll (FVO).</title>
        <authorList>
            <consortium name="The Broad Institute Genome Sequencing Platform"/>
            <consortium name="The Broad Institute Genome Sequencing Center for Infectious Disease"/>
            <person name="Neafsey D."/>
            <person name="Cheeseman I."/>
            <person name="Volkman S."/>
            <person name="Adams J."/>
            <person name="Walker B."/>
            <person name="Young S.K."/>
            <person name="Zeng Q."/>
            <person name="Gargeya S."/>
            <person name="Fitzgerald M."/>
            <person name="Haas B."/>
            <person name="Abouelleil A."/>
            <person name="Alvarado L."/>
            <person name="Arachchi H.M."/>
            <person name="Berlin A.M."/>
            <person name="Chapman S.B."/>
            <person name="Dewar J."/>
            <person name="Goldberg J."/>
            <person name="Griggs A."/>
            <person name="Gujja S."/>
            <person name="Hansen M."/>
            <person name="Howarth C."/>
            <person name="Imamovic A."/>
            <person name="Larimer J."/>
            <person name="McCowan C."/>
            <person name="Murphy C."/>
            <person name="Neiman D."/>
            <person name="Pearson M."/>
            <person name="Priest M."/>
            <person name="Roberts A."/>
            <person name="Saif S."/>
            <person name="Shea T."/>
            <person name="Sisk P."/>
            <person name="Sykes S."/>
            <person name="Wortman J."/>
            <person name="Nusbaum C."/>
            <person name="Birren B."/>
        </authorList>
    </citation>
    <scope>NUCLEOTIDE SEQUENCE [LARGE SCALE GENOMIC DNA]</scope>
    <source>
        <strain evidence="4">Vietnam Oak-Knoll (FVO)</strain>
    </source>
</reference>
<evidence type="ECO:0000313" key="4">
    <source>
        <dbReference type="Proteomes" id="UP000030690"/>
    </source>
</evidence>
<dbReference type="PANTHER" id="PTHR13507:SF0">
    <property type="entry name" value="PRKR-INTERACTING PROTEIN 1"/>
    <property type="match status" value="1"/>
</dbReference>
<dbReference type="Pfam" id="PF06658">
    <property type="entry name" value="DUF1168"/>
    <property type="match status" value="1"/>
</dbReference>
<proteinExistence type="predicted"/>
<dbReference type="InterPro" id="IPR009548">
    <property type="entry name" value="Prkrip1"/>
</dbReference>
<gene>
    <name evidence="3" type="ORF">PFFVO_00780</name>
</gene>
<sequence length="207" mass="24432">MDMKVLDDEIMLSDGRIIKMPVKNEEDKKDSDKGKIKIDKVPNVWGSSAGAGSDYFDLYRKQRNEENERMELIEKNWKEYTENQIFQSKRKEKIDYIQKKSEKRKNKRLMKKNKIKELRINKKGNKNDTTTQEKQSLLDKCEEGNEEKCVDRLQKGEGNYKKNNKNDNDDNISLEELQKIDSDENDESLALPVDTKNFLVVKEDEVF</sequence>
<feature type="region of interest" description="Disordered" evidence="2">
    <location>
        <begin position="97"/>
        <end position="172"/>
    </location>
</feature>
<dbReference type="GO" id="GO:0003725">
    <property type="term" value="F:double-stranded RNA binding"/>
    <property type="evidence" value="ECO:0007669"/>
    <property type="project" value="InterPro"/>
</dbReference>
<dbReference type="PANTHER" id="PTHR13507">
    <property type="entry name" value="PRKR-INTERACTING PROTEIN 1"/>
    <property type="match status" value="1"/>
</dbReference>
<dbReference type="GO" id="GO:0005730">
    <property type="term" value="C:nucleolus"/>
    <property type="evidence" value="ECO:0007669"/>
    <property type="project" value="TreeGrafter"/>
</dbReference>
<evidence type="ECO:0000256" key="2">
    <source>
        <dbReference type="SAM" id="MobiDB-lite"/>
    </source>
</evidence>
<protein>
    <submittedName>
        <fullName evidence="3">Uncharacterized protein</fullName>
    </submittedName>
</protein>
<accession>A0A024VCX7</accession>
<dbReference type="GO" id="GO:0019901">
    <property type="term" value="F:protein kinase binding"/>
    <property type="evidence" value="ECO:0007669"/>
    <property type="project" value="TreeGrafter"/>
</dbReference>
<keyword evidence="1" id="KW-0175">Coiled coil</keyword>
<evidence type="ECO:0000256" key="1">
    <source>
        <dbReference type="SAM" id="Coils"/>
    </source>
</evidence>
<name>A0A024VCX7_PLAFA</name>
<dbReference type="EMBL" id="KI925023">
    <property type="protein sequence ID" value="ETW20304.1"/>
    <property type="molecule type" value="Genomic_DNA"/>
</dbReference>
<dbReference type="AlphaFoldDB" id="A0A024VCX7"/>
<feature type="compositionally biased region" description="Basic and acidic residues" evidence="2">
    <location>
        <begin position="136"/>
        <end position="168"/>
    </location>
</feature>
<feature type="coiled-coil region" evidence="1">
    <location>
        <begin position="56"/>
        <end position="83"/>
    </location>
</feature>
<dbReference type="Proteomes" id="UP000030690">
    <property type="component" value="Unassembled WGS sequence"/>
</dbReference>
<evidence type="ECO:0000313" key="3">
    <source>
        <dbReference type="EMBL" id="ETW20304.1"/>
    </source>
</evidence>
<dbReference type="OrthoDB" id="10067079at2759"/>
<feature type="compositionally biased region" description="Basic residues" evidence="2">
    <location>
        <begin position="101"/>
        <end position="114"/>
    </location>
</feature>
<dbReference type="GO" id="GO:0004860">
    <property type="term" value="F:protein kinase inhibitor activity"/>
    <property type="evidence" value="ECO:0007669"/>
    <property type="project" value="TreeGrafter"/>
</dbReference>